<evidence type="ECO:0000256" key="3">
    <source>
        <dbReference type="ARBA" id="ARBA00022692"/>
    </source>
</evidence>
<comment type="subcellular location">
    <subcellularLocation>
        <location evidence="1">Membrane</location>
        <topology evidence="1">Multi-pass membrane protein</topology>
    </subcellularLocation>
</comment>
<feature type="transmembrane region" description="Helical" evidence="7">
    <location>
        <begin position="279"/>
        <end position="300"/>
    </location>
</feature>
<keyword evidence="5" id="KW-0534">Nitrate assimilation</keyword>
<feature type="domain" description="Major facilitator superfamily (MFS) profile" evidence="8">
    <location>
        <begin position="15"/>
        <end position="426"/>
    </location>
</feature>
<dbReference type="HOGENOM" id="CLU_001265_14_0_6"/>
<dbReference type="Pfam" id="PF07690">
    <property type="entry name" value="MFS_1"/>
    <property type="match status" value="1"/>
</dbReference>
<feature type="transmembrane region" description="Helical" evidence="7">
    <location>
        <begin position="312"/>
        <end position="335"/>
    </location>
</feature>
<keyword evidence="3 7" id="KW-0812">Transmembrane</keyword>
<feature type="transmembrane region" description="Helical" evidence="7">
    <location>
        <begin position="12"/>
        <end position="31"/>
    </location>
</feature>
<feature type="transmembrane region" description="Helical" evidence="7">
    <location>
        <begin position="81"/>
        <end position="101"/>
    </location>
</feature>
<organism evidence="9 10">
    <name type="scientific">Acidithiobacillus caldus (strain ATCC 51756 / DSM 8584 / KU)</name>
    <dbReference type="NCBI Taxonomy" id="637389"/>
    <lineage>
        <taxon>Bacteria</taxon>
        <taxon>Pseudomonadati</taxon>
        <taxon>Pseudomonadota</taxon>
        <taxon>Acidithiobacillia</taxon>
        <taxon>Acidithiobacillales</taxon>
        <taxon>Acidithiobacillaceae</taxon>
        <taxon>Acidithiobacillus</taxon>
    </lineage>
</organism>
<evidence type="ECO:0000256" key="7">
    <source>
        <dbReference type="SAM" id="Phobius"/>
    </source>
</evidence>
<dbReference type="AlphaFoldDB" id="A0A060A0D2"/>
<dbReference type="GeneID" id="92931868"/>
<comment type="similarity">
    <text evidence="2">Belongs to the major facilitator superfamily. Nitrate/nitrite porter (TC 2.A.1.8) family.</text>
</comment>
<dbReference type="KEGG" id="acz:Acaty_c1762"/>
<dbReference type="RefSeq" id="WP_004872782.1">
    <property type="nucleotide sequence ID" value="NZ_CP005986.1"/>
</dbReference>
<feature type="transmembrane region" description="Helical" evidence="7">
    <location>
        <begin position="113"/>
        <end position="137"/>
    </location>
</feature>
<evidence type="ECO:0000313" key="9">
    <source>
        <dbReference type="EMBL" id="AIA55622.1"/>
    </source>
</evidence>
<accession>A0A060A0D2</accession>
<dbReference type="GO" id="GO:0015112">
    <property type="term" value="F:nitrate transmembrane transporter activity"/>
    <property type="evidence" value="ECO:0007669"/>
    <property type="project" value="InterPro"/>
</dbReference>
<dbReference type="GO" id="GO:0016020">
    <property type="term" value="C:membrane"/>
    <property type="evidence" value="ECO:0007669"/>
    <property type="project" value="UniProtKB-SubCell"/>
</dbReference>
<evidence type="ECO:0000256" key="5">
    <source>
        <dbReference type="ARBA" id="ARBA00023063"/>
    </source>
</evidence>
<dbReference type="InterPro" id="IPR020846">
    <property type="entry name" value="MFS_dom"/>
</dbReference>
<dbReference type="InterPro" id="IPR044772">
    <property type="entry name" value="NO3_transporter"/>
</dbReference>
<feature type="transmembrane region" description="Helical" evidence="7">
    <location>
        <begin position="51"/>
        <end position="69"/>
    </location>
</feature>
<feature type="transmembrane region" description="Helical" evidence="7">
    <location>
        <begin position="247"/>
        <end position="267"/>
    </location>
</feature>
<feature type="transmembrane region" description="Helical" evidence="7">
    <location>
        <begin position="178"/>
        <end position="198"/>
    </location>
</feature>
<reference evidence="9 10" key="1">
    <citation type="journal article" date="2009" name="J. Bacteriol.">
        <title>Draft genome sequence of the extremely acidophilic bacterium Acidithiobacillus caldus ATCC 51756 reveals metabolic versatility in the genus Acidithiobacillus.</title>
        <authorList>
            <person name="Valdes J."/>
            <person name="Quatrini R."/>
            <person name="Hallberg K."/>
            <person name="Dopson M."/>
            <person name="Valenzuela P.D."/>
            <person name="Holmes D.S."/>
        </authorList>
    </citation>
    <scope>NUCLEOTIDE SEQUENCE [LARGE SCALE GENOMIC DNA]</scope>
    <source>
        <strain evidence="10">ATCC 51756 / DSM 8584 / KU</strain>
    </source>
</reference>
<name>A0A060A0D2_ACICK</name>
<dbReference type="eggNOG" id="COG2223">
    <property type="taxonomic scope" value="Bacteria"/>
</dbReference>
<dbReference type="EMBL" id="CP005986">
    <property type="protein sequence ID" value="AIA55622.1"/>
    <property type="molecule type" value="Genomic_DNA"/>
</dbReference>
<dbReference type="PROSITE" id="PS50850">
    <property type="entry name" value="MFS"/>
    <property type="match status" value="1"/>
</dbReference>
<protein>
    <submittedName>
        <fullName evidence="9">Nitrate/nitrite transporter</fullName>
    </submittedName>
</protein>
<evidence type="ECO:0000256" key="1">
    <source>
        <dbReference type="ARBA" id="ARBA00004141"/>
    </source>
</evidence>
<dbReference type="GO" id="GO:0042128">
    <property type="term" value="P:nitrate assimilation"/>
    <property type="evidence" value="ECO:0007669"/>
    <property type="project" value="UniProtKB-KW"/>
</dbReference>
<evidence type="ECO:0000256" key="6">
    <source>
        <dbReference type="ARBA" id="ARBA00023136"/>
    </source>
</evidence>
<evidence type="ECO:0000256" key="4">
    <source>
        <dbReference type="ARBA" id="ARBA00022989"/>
    </source>
</evidence>
<dbReference type="InterPro" id="IPR036259">
    <property type="entry name" value="MFS_trans_sf"/>
</dbReference>
<dbReference type="Proteomes" id="UP000005522">
    <property type="component" value="Chromosome"/>
</dbReference>
<dbReference type="SUPFAM" id="SSF103473">
    <property type="entry name" value="MFS general substrate transporter"/>
    <property type="match status" value="1"/>
</dbReference>
<sequence>MAQNDVNIQGSPRSVLAGATIGFFIGAGSVSLYGPTAHIFVQAMHLSPTQIGWLVGMPMLTGALLRIPFGASVDHNGGRVPFLVLLVASLVGIAGLYWMLLTLYPNHLDAHSYPYLLALGALAGSGIATFSVGVGQVSYWYPRKKQGEALAVFGGLGDSSPGFVALILPSVILMTGLWSGYLFSLAMIILGILLYYFLGKNAPYFQYIHHMEKNAAIDHAKANGEELFPTGGVWHSLSLSASHWRTWPLVGLYFTNFGGFLALTVWLPTFWESYYHTKTMTAVILTASFSLLAAFIRVWGGALADREGGEKIAIISLTILLGGAVIMTLSQTFWLTVIGEFLVGAGMGINNGAVFKLVPHYVPDAVGGASGWVGGLGCLGGFAVPPLLGGFVDRFGTQGYPLGYSVYIGLAVVSLLLVWILVRTRDHVAGGHSISPMH</sequence>
<keyword evidence="6 7" id="KW-0472">Membrane</keyword>
<feature type="transmembrane region" description="Helical" evidence="7">
    <location>
        <begin position="341"/>
        <end position="358"/>
    </location>
</feature>
<feature type="transmembrane region" description="Helical" evidence="7">
    <location>
        <begin position="149"/>
        <end position="172"/>
    </location>
</feature>
<dbReference type="PANTHER" id="PTHR23515">
    <property type="entry name" value="HIGH-AFFINITY NITRATE TRANSPORTER 2.3"/>
    <property type="match status" value="1"/>
</dbReference>
<feature type="transmembrane region" description="Helical" evidence="7">
    <location>
        <begin position="365"/>
        <end position="384"/>
    </location>
</feature>
<evidence type="ECO:0000256" key="2">
    <source>
        <dbReference type="ARBA" id="ARBA00008432"/>
    </source>
</evidence>
<gene>
    <name evidence="9" type="ORF">Acaty_c1762</name>
</gene>
<evidence type="ECO:0000313" key="10">
    <source>
        <dbReference type="Proteomes" id="UP000005522"/>
    </source>
</evidence>
<evidence type="ECO:0000259" key="8">
    <source>
        <dbReference type="PROSITE" id="PS50850"/>
    </source>
</evidence>
<dbReference type="Gene3D" id="1.20.1250.20">
    <property type="entry name" value="MFS general substrate transporter like domains"/>
    <property type="match status" value="2"/>
</dbReference>
<feature type="transmembrane region" description="Helical" evidence="7">
    <location>
        <begin position="404"/>
        <end position="422"/>
    </location>
</feature>
<keyword evidence="4 7" id="KW-1133">Transmembrane helix</keyword>
<proteinExistence type="inferred from homology"/>
<dbReference type="InterPro" id="IPR011701">
    <property type="entry name" value="MFS"/>
</dbReference>